<feature type="compositionally biased region" description="Basic and acidic residues" evidence="3">
    <location>
        <begin position="268"/>
        <end position="281"/>
    </location>
</feature>
<keyword evidence="1" id="KW-0479">Metal-binding</keyword>
<dbReference type="CGD" id="CAL0000193660">
    <property type="gene designation" value="INN1"/>
</dbReference>
<reference evidence="6 7" key="3">
    <citation type="journal article" date="2013" name="Genome Biol.">
        <title>Assembly of a phased diploid Candida albicans genome facilitates allele-specific measurements and provides a simple model for repeat and indel structure.</title>
        <authorList>
            <person name="Muzzey D."/>
            <person name="Schwartz K."/>
            <person name="Weissman J.S."/>
            <person name="Sherlock G."/>
        </authorList>
    </citation>
    <scope>NUCLEOTIDE SEQUENCE [LARGE SCALE GENOMIC DNA]</scope>
    <source>
        <strain evidence="7">SC5314 / ATCC MYA-2876</strain>
    </source>
</reference>
<dbReference type="InterPro" id="IPR035892">
    <property type="entry name" value="C2_domain_sf"/>
</dbReference>
<dbReference type="GO" id="GO:0046872">
    <property type="term" value="F:metal ion binding"/>
    <property type="evidence" value="ECO:0007669"/>
    <property type="project" value="UniProtKB-KW"/>
</dbReference>
<evidence type="ECO:0000313" key="7">
    <source>
        <dbReference type="Proteomes" id="UP000000559"/>
    </source>
</evidence>
<dbReference type="SMART" id="SM00239">
    <property type="entry name" value="C2"/>
    <property type="match status" value="1"/>
</dbReference>
<dbReference type="InterPro" id="IPR037791">
    <property type="entry name" value="C2_fungal_Inn1"/>
</dbReference>
<dbReference type="Gene3D" id="2.60.40.150">
    <property type="entry name" value="C2 domain"/>
    <property type="match status" value="1"/>
</dbReference>
<dbReference type="PROSITE" id="PS50004">
    <property type="entry name" value="C2"/>
    <property type="match status" value="1"/>
</dbReference>
<dbReference type="OrthoDB" id="270970at2759"/>
<keyword evidence="2" id="KW-0106">Calcium</keyword>
<dbReference type="PANTHER" id="PTHR46502">
    <property type="entry name" value="C2 DOMAIN-CONTAINING"/>
    <property type="match status" value="1"/>
</dbReference>
<feature type="region of interest" description="Disordered" evidence="3">
    <location>
        <begin position="268"/>
        <end position="287"/>
    </location>
</feature>
<keyword evidence="7" id="KW-1185">Reference proteome</keyword>
<dbReference type="GeneID" id="3642578"/>
<feature type="region of interest" description="Disordered" evidence="3">
    <location>
        <begin position="1"/>
        <end position="22"/>
    </location>
</feature>
<dbReference type="STRING" id="237561.A0A1D8PSB2"/>
<feature type="region of interest" description="Disordered" evidence="3">
    <location>
        <begin position="310"/>
        <end position="342"/>
    </location>
</feature>
<name>A0A1D8PSB2_CANAL</name>
<evidence type="ECO:0000313" key="6">
    <source>
        <dbReference type="EMBL" id="AOW31016.1"/>
    </source>
</evidence>
<feature type="compositionally biased region" description="Polar residues" evidence="3">
    <location>
        <begin position="417"/>
        <end position="433"/>
    </location>
</feature>
<feature type="region of interest" description="Disordered" evidence="3">
    <location>
        <begin position="186"/>
        <end position="220"/>
    </location>
</feature>
<evidence type="ECO:0000256" key="1">
    <source>
        <dbReference type="ARBA" id="ARBA00022723"/>
    </source>
</evidence>
<dbReference type="InParanoid" id="A0A1D8PSB2"/>
<evidence type="ECO:0000256" key="2">
    <source>
        <dbReference type="ARBA" id="ARBA00022837"/>
    </source>
</evidence>
<feature type="compositionally biased region" description="Low complexity" evidence="3">
    <location>
        <begin position="1"/>
        <end position="14"/>
    </location>
</feature>
<dbReference type="SUPFAM" id="SSF49562">
    <property type="entry name" value="C2 domain (Calcium/lipid-binding domain, CaLB)"/>
    <property type="match status" value="1"/>
</dbReference>
<dbReference type="AlphaFoldDB" id="A0A1D8PSB2"/>
<proteinExistence type="predicted"/>
<dbReference type="EMBL" id="CP017630">
    <property type="protein sequence ID" value="AOW31016.1"/>
    <property type="molecule type" value="Genomic_DNA"/>
</dbReference>
<feature type="compositionally biased region" description="Polar residues" evidence="3">
    <location>
        <begin position="465"/>
        <end position="474"/>
    </location>
</feature>
<dbReference type="PANTHER" id="PTHR46502:SF2">
    <property type="entry name" value="16 KDA PHLOEM PROTEIN 2"/>
    <property type="match status" value="1"/>
</dbReference>
<gene>
    <name evidence="5 6" type="primary">INN1</name>
    <name evidence="6" type="ordered locus">CAALFM_CR02740WA</name>
    <name evidence="5" type="ordered locus">orf19.10350</name>
</gene>
<feature type="region of interest" description="Disordered" evidence="3">
    <location>
        <begin position="373"/>
        <end position="474"/>
    </location>
</feature>
<dbReference type="Pfam" id="PF00168">
    <property type="entry name" value="C2"/>
    <property type="match status" value="1"/>
</dbReference>
<feature type="compositionally biased region" description="Polar residues" evidence="3">
    <location>
        <begin position="310"/>
        <end position="327"/>
    </location>
</feature>
<dbReference type="CDD" id="cd08681">
    <property type="entry name" value="C2_fungal_Inn1p-like"/>
    <property type="match status" value="1"/>
</dbReference>
<dbReference type="RefSeq" id="XP_715763.2">
    <property type="nucleotide sequence ID" value="XM_710670.2"/>
</dbReference>
<evidence type="ECO:0000259" key="4">
    <source>
        <dbReference type="PROSITE" id="PS50004"/>
    </source>
</evidence>
<feature type="domain" description="C2" evidence="4">
    <location>
        <begin position="7"/>
        <end position="126"/>
    </location>
</feature>
<feature type="compositionally biased region" description="Low complexity" evidence="3">
    <location>
        <begin position="447"/>
        <end position="464"/>
    </location>
</feature>
<evidence type="ECO:0000313" key="5">
    <source>
        <dbReference type="CGD" id="CAL0000193660"/>
    </source>
</evidence>
<feature type="compositionally biased region" description="Polar residues" evidence="3">
    <location>
        <begin position="186"/>
        <end position="196"/>
    </location>
</feature>
<reference evidence="6 7" key="1">
    <citation type="journal article" date="2004" name="Proc. Natl. Acad. Sci. U.S.A.">
        <title>The diploid genome sequence of Candida albicans.</title>
        <authorList>
            <person name="Jones T."/>
            <person name="Federspiel N.A."/>
            <person name="Chibana H."/>
            <person name="Dungan J."/>
            <person name="Kalman S."/>
            <person name="Magee B.B."/>
            <person name="Newport G."/>
            <person name="Thorstenson Y.R."/>
            <person name="Agabian N."/>
            <person name="Magee P.T."/>
            <person name="Davis R.W."/>
            <person name="Scherer S."/>
        </authorList>
    </citation>
    <scope>NUCLEOTIDE SEQUENCE [LARGE SCALE GENOMIC DNA]</scope>
    <source>
        <strain evidence="7">SC5314 / ATCC MYA-2876</strain>
    </source>
</reference>
<dbReference type="eggNOG" id="ENOG502RDJ2">
    <property type="taxonomic scope" value="Eukaryota"/>
</dbReference>
<dbReference type="VEuPathDB" id="FungiDB:CR_02740W_A"/>
<accession>A0A1D8PSB2</accession>
<protein>
    <submittedName>
        <fullName evidence="6">Inn1p</fullName>
    </submittedName>
</protein>
<organism evidence="6 7">
    <name type="scientific">Candida albicans (strain SC5314 / ATCC MYA-2876)</name>
    <name type="common">Yeast</name>
    <dbReference type="NCBI Taxonomy" id="237561"/>
    <lineage>
        <taxon>Eukaryota</taxon>
        <taxon>Fungi</taxon>
        <taxon>Dikarya</taxon>
        <taxon>Ascomycota</taxon>
        <taxon>Saccharomycotina</taxon>
        <taxon>Pichiomycetes</taxon>
        <taxon>Debaryomycetaceae</taxon>
        <taxon>Candida/Lodderomyces clade</taxon>
        <taxon>Candida</taxon>
    </lineage>
</organism>
<dbReference type="Proteomes" id="UP000000559">
    <property type="component" value="Chromosome R"/>
</dbReference>
<feature type="region of interest" description="Disordered" evidence="3">
    <location>
        <begin position="608"/>
        <end position="634"/>
    </location>
</feature>
<dbReference type="KEGG" id="cal:CAALFM_CR02740WA"/>
<dbReference type="SMR" id="A0A1D8PSB2"/>
<evidence type="ECO:0000256" key="3">
    <source>
        <dbReference type="SAM" id="MobiDB-lite"/>
    </source>
</evidence>
<reference evidence="6 7" key="2">
    <citation type="journal article" date="2007" name="Genome Biol.">
        <title>Assembly of the Candida albicans genome into sixteen supercontigs aligned on the eight chromosomes.</title>
        <authorList>
            <person name="van het Hoog M."/>
            <person name="Rast T.J."/>
            <person name="Martchenko M."/>
            <person name="Grindle S."/>
            <person name="Dignard D."/>
            <person name="Hogues H."/>
            <person name="Cuomo C."/>
            <person name="Berriman M."/>
            <person name="Scherer S."/>
            <person name="Magee B.B."/>
            <person name="Whiteway M."/>
            <person name="Chibana H."/>
            <person name="Nantel A."/>
            <person name="Magee P.T."/>
        </authorList>
    </citation>
    <scope>GENOME REANNOTATION</scope>
    <source>
        <strain evidence="7">SC5314 / ATCC MYA-2876</strain>
    </source>
</reference>
<feature type="compositionally biased region" description="Low complexity" evidence="3">
    <location>
        <begin position="206"/>
        <end position="216"/>
    </location>
</feature>
<sequence>MYPSLNGSNIGSISNEDDNDHTATADGTLVVMVIRAKHLPNRRKLDKQSPYVVARIGTVAKKTSAAFRAGQTPEWTHEMRFELSRERKPILKIDVLDETKNDPTPIGNVEIDASIIFTNPENNENGKYIYDKWYDLTLNGRRAGMIYLEMTFYPTAPVLPPKIPIDHPEEMVVVNEQDQYDTVSAMGQSMRSMNSSKYKDLPSPPLNQQQQQSYLSKSEGNHSVADDVFVNSENSNTSKTSSIFSKKFSKYSGGVTSTNSTNIDREVFVSSESDKNQDNNSKKGAKKYTSKLAKLTDKFQSKQPISTLWKNNESMSDNTNIDAHQSSTTTTGTGTTNAAPKVFSSFNTRRSVSPLSDYGSNDLDQLQRDLSHTQISDGHGSGHYNNREDNQIDNSLYKPLPEIEFNSPPVPPPHLIVSNTEDNYYKSNDNINASSSTSPRRKPPPQLLSSSSSPKANNAKKSPSTNGFSPTFDLTKSTAIPFSADTIGIDDDDDEGVDSSKNRKDILPTQVYLLDQPVKSLSFPSNTNDGLSSSININSDEIHPKYYAPTPSEHFNRSQRFNNNNITKDDLKIDFRTNQTGYLGNGNFSPSVFQRAVKHNWDDLSTTTNGDIDYNEFSGDSSASEKPEVPPKIPKGLTETEYYILEKEKYLRDLRGNRI</sequence>
<dbReference type="InterPro" id="IPR000008">
    <property type="entry name" value="C2_dom"/>
</dbReference>